<organism evidence="2 3">
    <name type="scientific">Muraenolepis orangiensis</name>
    <name type="common">Patagonian moray cod</name>
    <dbReference type="NCBI Taxonomy" id="630683"/>
    <lineage>
        <taxon>Eukaryota</taxon>
        <taxon>Metazoa</taxon>
        <taxon>Chordata</taxon>
        <taxon>Craniata</taxon>
        <taxon>Vertebrata</taxon>
        <taxon>Euteleostomi</taxon>
        <taxon>Actinopterygii</taxon>
        <taxon>Neopterygii</taxon>
        <taxon>Teleostei</taxon>
        <taxon>Neoteleostei</taxon>
        <taxon>Acanthomorphata</taxon>
        <taxon>Zeiogadaria</taxon>
        <taxon>Gadariae</taxon>
        <taxon>Gadiformes</taxon>
        <taxon>Muraenolepidoidei</taxon>
        <taxon>Muraenolepididae</taxon>
        <taxon>Muraenolepis</taxon>
    </lineage>
</organism>
<accession>A0A9Q0DDC5</accession>
<dbReference type="Proteomes" id="UP001148018">
    <property type="component" value="Unassembled WGS sequence"/>
</dbReference>
<dbReference type="AlphaFoldDB" id="A0A9Q0DDC5"/>
<gene>
    <name evidence="2" type="ORF">NHX12_013653</name>
</gene>
<sequence length="83" mass="9441">MAFNGGWKADRNENYDKFMEQMGTCVCVCVSFILNVCYLYIVCVFVVCYTMVGPIAWLVCLTLALSSELPSVQFNFPSWILSF</sequence>
<evidence type="ECO:0000313" key="3">
    <source>
        <dbReference type="Proteomes" id="UP001148018"/>
    </source>
</evidence>
<evidence type="ECO:0000313" key="2">
    <source>
        <dbReference type="EMBL" id="KAJ3584930.1"/>
    </source>
</evidence>
<comment type="caution">
    <text evidence="2">The sequence shown here is derived from an EMBL/GenBank/DDBJ whole genome shotgun (WGS) entry which is preliminary data.</text>
</comment>
<dbReference type="OrthoDB" id="9991853at2759"/>
<proteinExistence type="predicted"/>
<protein>
    <submittedName>
        <fullName evidence="2">Uncharacterized protein</fullName>
    </submittedName>
</protein>
<reference evidence="2" key="1">
    <citation type="submission" date="2022-07" db="EMBL/GenBank/DDBJ databases">
        <title>Chromosome-level genome of Muraenolepis orangiensis.</title>
        <authorList>
            <person name="Kim J."/>
        </authorList>
    </citation>
    <scope>NUCLEOTIDE SEQUENCE</scope>
    <source>
        <strain evidence="2">KU_S4_2022</strain>
        <tissue evidence="2">Muscle</tissue>
    </source>
</reference>
<keyword evidence="1" id="KW-1133">Transmembrane helix</keyword>
<keyword evidence="1" id="KW-0812">Transmembrane</keyword>
<dbReference type="SUPFAM" id="SSF50814">
    <property type="entry name" value="Lipocalins"/>
    <property type="match status" value="1"/>
</dbReference>
<keyword evidence="3" id="KW-1185">Reference proteome</keyword>
<dbReference type="EMBL" id="JANIIK010000118">
    <property type="protein sequence ID" value="KAJ3584930.1"/>
    <property type="molecule type" value="Genomic_DNA"/>
</dbReference>
<name>A0A9Q0DDC5_9TELE</name>
<dbReference type="InterPro" id="IPR012674">
    <property type="entry name" value="Calycin"/>
</dbReference>
<feature type="transmembrane region" description="Helical" evidence="1">
    <location>
        <begin position="38"/>
        <end position="65"/>
    </location>
</feature>
<evidence type="ECO:0000256" key="1">
    <source>
        <dbReference type="SAM" id="Phobius"/>
    </source>
</evidence>
<keyword evidence="1" id="KW-0472">Membrane</keyword>